<name>A0AAJ6BG67_9BACT</name>
<dbReference type="Proteomes" id="UP001220610">
    <property type="component" value="Chromosome"/>
</dbReference>
<proteinExistence type="predicted"/>
<dbReference type="EMBL" id="CP119311">
    <property type="protein sequence ID" value="WEK34459.1"/>
    <property type="molecule type" value="Genomic_DNA"/>
</dbReference>
<organism evidence="1 2">
    <name type="scientific">Candidatus Pseudobacter hemicellulosilyticus</name>
    <dbReference type="NCBI Taxonomy" id="3121375"/>
    <lineage>
        <taxon>Bacteria</taxon>
        <taxon>Pseudomonadati</taxon>
        <taxon>Bacteroidota</taxon>
        <taxon>Chitinophagia</taxon>
        <taxon>Chitinophagales</taxon>
        <taxon>Chitinophagaceae</taxon>
        <taxon>Pseudobacter</taxon>
    </lineage>
</organism>
<gene>
    <name evidence="1" type="ORF">P0Y53_18385</name>
</gene>
<accession>A0AAJ6BG67</accession>
<evidence type="ECO:0000313" key="1">
    <source>
        <dbReference type="EMBL" id="WEK34459.1"/>
    </source>
</evidence>
<evidence type="ECO:0000313" key="2">
    <source>
        <dbReference type="Proteomes" id="UP001220610"/>
    </source>
</evidence>
<sequence length="431" mass="49126">MLMNRFGKAIIVVTILICYFARAEAQDPHHRADTLQKSIDSIPVVPDSSEIVLRIKNLNPYFTLPVDSTLIYKLEINKNPDKYYWYLRNTPVGLRINKDNGTLTFKVEKSYFLSGRLKYDQEYKVNVGVQNLDDPTDRVDTVFSMLFYNTEIIPSRVKPSVSSVLTVEEGDTVAFKVQCDYGSFPIETITFFANLPMKTTTIKKCDDDFIWAVPFDFVKETDSAKVRIVNLSFVGSNKFSVRDTAVVRIIVKDALNYPLAVQEYNTQVRVMNTYSMQLKYAFLQLDKSVKRVKSTRTTFDITSSVTALTGSILVASSDANNKQVGQVMPSVGVTLVPIKEAVAPQKVSDQNQASLVRTSIKRLEYILRENPLVGERDPEIARKTQRLKEEMKAVQVQLIDIPVLDVNDMTEEELNEYFNSPKVNKKYRLKR</sequence>
<protein>
    <submittedName>
        <fullName evidence="1">Uncharacterized protein</fullName>
    </submittedName>
</protein>
<reference evidence="1" key="1">
    <citation type="submission" date="2023-03" db="EMBL/GenBank/DDBJ databases">
        <title>Andean soil-derived lignocellulolytic bacterial consortium as a source of novel taxa and putative plastic-active enzymes.</title>
        <authorList>
            <person name="Diaz-Garcia L."/>
            <person name="Chuvochina M."/>
            <person name="Feuerriegel G."/>
            <person name="Bunk B."/>
            <person name="Sproer C."/>
            <person name="Streit W.R."/>
            <person name="Rodriguez L.M."/>
            <person name="Overmann J."/>
            <person name="Jimenez D.J."/>
        </authorList>
    </citation>
    <scope>NUCLEOTIDE SEQUENCE</scope>
    <source>
        <strain evidence="1">MAG 7</strain>
    </source>
</reference>
<dbReference type="AlphaFoldDB" id="A0AAJ6BG67"/>